<evidence type="ECO:0000256" key="3">
    <source>
        <dbReference type="ARBA" id="ARBA00022618"/>
    </source>
</evidence>
<keyword evidence="2" id="KW-0963">Cytoplasm</keyword>
<keyword evidence="5" id="KW-0229">DNA integration</keyword>
<keyword evidence="7" id="KW-0233">DNA recombination</keyword>
<evidence type="ECO:0000256" key="6">
    <source>
        <dbReference type="ARBA" id="ARBA00023125"/>
    </source>
</evidence>
<dbReference type="EMBL" id="CP024847">
    <property type="protein sequence ID" value="AUR52378.1"/>
    <property type="molecule type" value="Genomic_DNA"/>
</dbReference>
<dbReference type="GO" id="GO:0051301">
    <property type="term" value="P:cell division"/>
    <property type="evidence" value="ECO:0007669"/>
    <property type="project" value="UniProtKB-KW"/>
</dbReference>
<dbReference type="KEGG" id="nba:CUN60_08735"/>
<dbReference type="GO" id="GO:0015074">
    <property type="term" value="P:DNA integration"/>
    <property type="evidence" value="ECO:0007669"/>
    <property type="project" value="UniProtKB-KW"/>
</dbReference>
<dbReference type="InterPro" id="IPR011010">
    <property type="entry name" value="DNA_brk_join_enz"/>
</dbReference>
<evidence type="ECO:0000256" key="5">
    <source>
        <dbReference type="ARBA" id="ARBA00022908"/>
    </source>
</evidence>
<keyword evidence="13" id="KW-1185">Reference proteome</keyword>
<comment type="subcellular location">
    <subcellularLocation>
        <location evidence="1">Cytoplasm</location>
    </subcellularLocation>
</comment>
<evidence type="ECO:0000256" key="8">
    <source>
        <dbReference type="ARBA" id="ARBA00023306"/>
    </source>
</evidence>
<evidence type="ECO:0000313" key="13">
    <source>
        <dbReference type="Proteomes" id="UP000236655"/>
    </source>
</evidence>
<name>A0A2I7N7E1_9NEIS</name>
<dbReference type="CDD" id="cd00397">
    <property type="entry name" value="DNA_BRE_C"/>
    <property type="match status" value="1"/>
</dbReference>
<dbReference type="PROSITE" id="PS51898">
    <property type="entry name" value="TYR_RECOMBINASE"/>
    <property type="match status" value="1"/>
</dbReference>
<dbReference type="InterPro" id="IPR013762">
    <property type="entry name" value="Integrase-like_cat_sf"/>
</dbReference>
<dbReference type="GO" id="GO:0003677">
    <property type="term" value="F:DNA binding"/>
    <property type="evidence" value="ECO:0007669"/>
    <property type="project" value="UniProtKB-UniRule"/>
</dbReference>
<sequence length="370" mass="43228">MMKNQIIIQDIVNQIDAPLEQAKSINANNDIEAIKTWLLEFKNSPNTFTSYRQTAERFIMWLMQSGLNLKQVARETIQEYQDFLQMPIPTDFWCGPAKPRTSNEWKPFVKGLSASSIKLNLQILGSLYQYLIDAGYLNRNPFRLIRSKIKTNQAVERFLTHREWQYLQEYIEQMPRTTPKEIFEHERTRWIFNLLYLTGCRRSEVINATMADFINKRNQWWLKVIGKGNKYGEIPVTNELLSALIRYRKAMKLSDYPSPLETTLPLIFSKYGNQKPISDSMLYKIIKAICNELAAILQLTDPASSYVIARVSTHWLRHTSATHQVDAGIDIRVVKENLRHSMLETTMKYQHTEADSRYDETISKFGNKSK</sequence>
<dbReference type="PANTHER" id="PTHR30349">
    <property type="entry name" value="PHAGE INTEGRASE-RELATED"/>
    <property type="match status" value="1"/>
</dbReference>
<dbReference type="GO" id="GO:0005737">
    <property type="term" value="C:cytoplasm"/>
    <property type="evidence" value="ECO:0007669"/>
    <property type="project" value="UniProtKB-SubCell"/>
</dbReference>
<dbReference type="PANTHER" id="PTHR30349:SF77">
    <property type="entry name" value="TYROSINE RECOMBINASE XERC"/>
    <property type="match status" value="1"/>
</dbReference>
<keyword evidence="6 9" id="KW-0238">DNA-binding</keyword>
<dbReference type="InterPro" id="IPR050090">
    <property type="entry name" value="Tyrosine_recombinase_XerCD"/>
</dbReference>
<dbReference type="SUPFAM" id="SSF56349">
    <property type="entry name" value="DNA breaking-rejoining enzymes"/>
    <property type="match status" value="1"/>
</dbReference>
<dbReference type="AlphaFoldDB" id="A0A2I7N7E1"/>
<dbReference type="InterPro" id="IPR044068">
    <property type="entry name" value="CB"/>
</dbReference>
<organism evidence="12 13">
    <name type="scientific">Aquella oligotrophica</name>
    <dbReference type="NCBI Taxonomy" id="2067065"/>
    <lineage>
        <taxon>Bacteria</taxon>
        <taxon>Pseudomonadati</taxon>
        <taxon>Pseudomonadota</taxon>
        <taxon>Betaproteobacteria</taxon>
        <taxon>Neisseriales</taxon>
        <taxon>Neisseriaceae</taxon>
        <taxon>Aquella</taxon>
    </lineage>
</organism>
<keyword evidence="4" id="KW-0159">Chromosome partition</keyword>
<keyword evidence="8" id="KW-0131">Cell cycle</keyword>
<dbReference type="GO" id="GO:0006310">
    <property type="term" value="P:DNA recombination"/>
    <property type="evidence" value="ECO:0007669"/>
    <property type="project" value="UniProtKB-KW"/>
</dbReference>
<feature type="domain" description="Core-binding (CB)" evidence="11">
    <location>
        <begin position="28"/>
        <end position="132"/>
    </location>
</feature>
<dbReference type="Gene3D" id="1.10.443.10">
    <property type="entry name" value="Intergrase catalytic core"/>
    <property type="match status" value="1"/>
</dbReference>
<dbReference type="GO" id="GO:0007059">
    <property type="term" value="P:chromosome segregation"/>
    <property type="evidence" value="ECO:0007669"/>
    <property type="project" value="UniProtKB-KW"/>
</dbReference>
<accession>A0A2I7N7E1</accession>
<dbReference type="Gene3D" id="1.10.150.130">
    <property type="match status" value="1"/>
</dbReference>
<proteinExistence type="predicted"/>
<evidence type="ECO:0000256" key="4">
    <source>
        <dbReference type="ARBA" id="ARBA00022829"/>
    </source>
</evidence>
<evidence type="ECO:0000256" key="2">
    <source>
        <dbReference type="ARBA" id="ARBA00022490"/>
    </source>
</evidence>
<evidence type="ECO:0000259" key="10">
    <source>
        <dbReference type="PROSITE" id="PS51898"/>
    </source>
</evidence>
<evidence type="ECO:0000259" key="11">
    <source>
        <dbReference type="PROSITE" id="PS51900"/>
    </source>
</evidence>
<dbReference type="InterPro" id="IPR002104">
    <property type="entry name" value="Integrase_catalytic"/>
</dbReference>
<protein>
    <submittedName>
        <fullName evidence="12">Integrase</fullName>
    </submittedName>
</protein>
<dbReference type="Proteomes" id="UP000236655">
    <property type="component" value="Chromosome"/>
</dbReference>
<evidence type="ECO:0000313" key="12">
    <source>
        <dbReference type="EMBL" id="AUR52378.1"/>
    </source>
</evidence>
<evidence type="ECO:0000256" key="9">
    <source>
        <dbReference type="PROSITE-ProRule" id="PRU01248"/>
    </source>
</evidence>
<dbReference type="InterPro" id="IPR010998">
    <property type="entry name" value="Integrase_recombinase_N"/>
</dbReference>
<dbReference type="PROSITE" id="PS51900">
    <property type="entry name" value="CB"/>
    <property type="match status" value="1"/>
</dbReference>
<evidence type="ECO:0000256" key="7">
    <source>
        <dbReference type="ARBA" id="ARBA00023172"/>
    </source>
</evidence>
<feature type="domain" description="Tyr recombinase" evidence="10">
    <location>
        <begin position="154"/>
        <end position="363"/>
    </location>
</feature>
<gene>
    <name evidence="12" type="ORF">CUN60_08735</name>
</gene>
<reference evidence="13" key="1">
    <citation type="submission" date="2017-11" db="EMBL/GenBank/DDBJ databases">
        <authorList>
            <person name="Chan K.G."/>
            <person name="Lee L.S."/>
        </authorList>
    </citation>
    <scope>NUCLEOTIDE SEQUENCE [LARGE SCALE GENOMIC DNA]</scope>
    <source>
        <strain evidence="13">DSM 100970</strain>
    </source>
</reference>
<keyword evidence="3" id="KW-0132">Cell division</keyword>
<dbReference type="Pfam" id="PF00589">
    <property type="entry name" value="Phage_integrase"/>
    <property type="match status" value="1"/>
</dbReference>
<evidence type="ECO:0000256" key="1">
    <source>
        <dbReference type="ARBA" id="ARBA00004496"/>
    </source>
</evidence>